<name>A0A150GD38_GONPE</name>
<dbReference type="SUPFAM" id="SSF54236">
    <property type="entry name" value="Ubiquitin-like"/>
    <property type="match status" value="1"/>
</dbReference>
<evidence type="ECO:0000256" key="1">
    <source>
        <dbReference type="SAM" id="MobiDB-lite"/>
    </source>
</evidence>
<proteinExistence type="predicted"/>
<dbReference type="PROSITE" id="PS50053">
    <property type="entry name" value="UBIQUITIN_2"/>
    <property type="match status" value="1"/>
</dbReference>
<dbReference type="Pfam" id="PF00240">
    <property type="entry name" value="ubiquitin"/>
    <property type="match status" value="1"/>
</dbReference>
<dbReference type="Proteomes" id="UP000075714">
    <property type="component" value="Unassembled WGS sequence"/>
</dbReference>
<evidence type="ECO:0000313" key="4">
    <source>
        <dbReference type="Proteomes" id="UP000075714"/>
    </source>
</evidence>
<dbReference type="InterPro" id="IPR000626">
    <property type="entry name" value="Ubiquitin-like_dom"/>
</dbReference>
<evidence type="ECO:0000259" key="2">
    <source>
        <dbReference type="PROSITE" id="PS50053"/>
    </source>
</evidence>
<evidence type="ECO:0000313" key="3">
    <source>
        <dbReference type="EMBL" id="KXZ47771.1"/>
    </source>
</evidence>
<protein>
    <recommendedName>
        <fullName evidence="2">Ubiquitin-like domain-containing protein</fullName>
    </recommendedName>
</protein>
<organism evidence="3 4">
    <name type="scientific">Gonium pectorale</name>
    <name type="common">Green alga</name>
    <dbReference type="NCBI Taxonomy" id="33097"/>
    <lineage>
        <taxon>Eukaryota</taxon>
        <taxon>Viridiplantae</taxon>
        <taxon>Chlorophyta</taxon>
        <taxon>core chlorophytes</taxon>
        <taxon>Chlorophyceae</taxon>
        <taxon>CS clade</taxon>
        <taxon>Chlamydomonadales</taxon>
        <taxon>Volvocaceae</taxon>
        <taxon>Gonium</taxon>
    </lineage>
</organism>
<accession>A0A150GD38</accession>
<comment type="caution">
    <text evidence="3">The sequence shown here is derived from an EMBL/GenBank/DDBJ whole genome shotgun (WGS) entry which is preliminary data.</text>
</comment>
<dbReference type="Gene3D" id="3.10.20.90">
    <property type="entry name" value="Phosphatidylinositol 3-kinase Catalytic Subunit, Chain A, domain 1"/>
    <property type="match status" value="1"/>
</dbReference>
<feature type="domain" description="Ubiquitin-like" evidence="2">
    <location>
        <begin position="168"/>
        <end position="217"/>
    </location>
</feature>
<dbReference type="CDD" id="cd17039">
    <property type="entry name" value="Ubl_ubiquitin_like"/>
    <property type="match status" value="1"/>
</dbReference>
<keyword evidence="4" id="KW-1185">Reference proteome</keyword>
<dbReference type="OrthoDB" id="1047367at2759"/>
<reference evidence="4" key="1">
    <citation type="journal article" date="2016" name="Nat. Commun.">
        <title>The Gonium pectorale genome demonstrates co-option of cell cycle regulation during the evolution of multicellularity.</title>
        <authorList>
            <person name="Hanschen E.R."/>
            <person name="Marriage T.N."/>
            <person name="Ferris P.J."/>
            <person name="Hamaji T."/>
            <person name="Toyoda A."/>
            <person name="Fujiyama A."/>
            <person name="Neme R."/>
            <person name="Noguchi H."/>
            <person name="Minakuchi Y."/>
            <person name="Suzuki M."/>
            <person name="Kawai-Toyooka H."/>
            <person name="Smith D.R."/>
            <person name="Sparks H."/>
            <person name="Anderson J."/>
            <person name="Bakaric R."/>
            <person name="Luria V."/>
            <person name="Karger A."/>
            <person name="Kirschner M.W."/>
            <person name="Durand P.M."/>
            <person name="Michod R.E."/>
            <person name="Nozaki H."/>
            <person name="Olson B.J."/>
        </authorList>
    </citation>
    <scope>NUCLEOTIDE SEQUENCE [LARGE SCALE GENOMIC DNA]</scope>
    <source>
        <strain evidence="4">NIES-2863</strain>
    </source>
</reference>
<feature type="region of interest" description="Disordered" evidence="1">
    <location>
        <begin position="22"/>
        <end position="44"/>
    </location>
</feature>
<dbReference type="InterPro" id="IPR029071">
    <property type="entry name" value="Ubiquitin-like_domsf"/>
</dbReference>
<gene>
    <name evidence="3" type="ORF">GPECTOR_33g653</name>
</gene>
<dbReference type="EMBL" id="LSYV01000034">
    <property type="protein sequence ID" value="KXZ47771.1"/>
    <property type="molecule type" value="Genomic_DNA"/>
</dbReference>
<sequence>MASAAATAGLFLRLLPDSQPTSWAASELAPLSQPDPSYAPAPNTDPTAYAVSYSKFNPTPGTGRTGFLRVAPNNYPFYSEDEKYAAVVQPDGGQLSEWQPMYAPSREQAEADRAKAYEEGVPHGYAAPGSRLAEVASMELWVVSELHEDSEYGAEVDPATGRHSGGPFRVRVNPKMRVEELRNVIRDASGILPALQKLSYAGKHLDDSQRTLEHYGFAYWHKRFPHWAIKIRKF</sequence>
<dbReference type="AlphaFoldDB" id="A0A150GD38"/>